<evidence type="ECO:0000256" key="1">
    <source>
        <dbReference type="SAM" id="MobiDB-lite"/>
    </source>
</evidence>
<evidence type="ECO:0000313" key="3">
    <source>
        <dbReference type="Proteomes" id="UP000044841"/>
    </source>
</evidence>
<organism evidence="2 3">
    <name type="scientific">Rhizoctonia solani</name>
    <dbReference type="NCBI Taxonomy" id="456999"/>
    <lineage>
        <taxon>Eukaryota</taxon>
        <taxon>Fungi</taxon>
        <taxon>Dikarya</taxon>
        <taxon>Basidiomycota</taxon>
        <taxon>Agaricomycotina</taxon>
        <taxon>Agaricomycetes</taxon>
        <taxon>Cantharellales</taxon>
        <taxon>Ceratobasidiaceae</taxon>
        <taxon>Rhizoctonia</taxon>
    </lineage>
</organism>
<sequence length="188" mass="21332">MDYPCEECYGGDRHTTRGPELTVDQASGALGQESSSDAGESDLNTMDSDPDPEETSTDPNNNNSQLYDPPFDPLAREYSRPDPGNPHREQWIHRRSPNWIVVYDESIPAEQEGAEPELLLDVYDILRPCSKFPDDRITNRTISIPLGTLRQRLALEVRNMRKPSPRPPASLASETEWWSRLGKKQRIV</sequence>
<evidence type="ECO:0000313" key="2">
    <source>
        <dbReference type="EMBL" id="CUA69851.1"/>
    </source>
</evidence>
<accession>A0A0K6FUG1</accession>
<dbReference type="AlphaFoldDB" id="A0A0K6FUG1"/>
<feature type="region of interest" description="Disordered" evidence="1">
    <location>
        <begin position="1"/>
        <end position="90"/>
    </location>
</feature>
<gene>
    <name evidence="2" type="ORF">RSOLAG22IIIB_04106</name>
</gene>
<keyword evidence="3" id="KW-1185">Reference proteome</keyword>
<reference evidence="2 3" key="1">
    <citation type="submission" date="2015-07" db="EMBL/GenBank/DDBJ databases">
        <authorList>
            <person name="Noorani M."/>
        </authorList>
    </citation>
    <scope>NUCLEOTIDE SEQUENCE [LARGE SCALE GENOMIC DNA]</scope>
    <source>
        <strain evidence="2">BBA 69670</strain>
    </source>
</reference>
<protein>
    <submittedName>
        <fullName evidence="2">Uncharacterized protein</fullName>
    </submittedName>
</protein>
<proteinExistence type="predicted"/>
<dbReference type="EMBL" id="CYGV01001001">
    <property type="protein sequence ID" value="CUA69851.1"/>
    <property type="molecule type" value="Genomic_DNA"/>
</dbReference>
<name>A0A0K6FUG1_9AGAM</name>
<dbReference type="Proteomes" id="UP000044841">
    <property type="component" value="Unassembled WGS sequence"/>
</dbReference>
<feature type="compositionally biased region" description="Polar residues" evidence="1">
    <location>
        <begin position="57"/>
        <end position="66"/>
    </location>
</feature>
<feature type="compositionally biased region" description="Polar residues" evidence="1">
    <location>
        <begin position="32"/>
        <end position="47"/>
    </location>
</feature>
<feature type="compositionally biased region" description="Basic and acidic residues" evidence="1">
    <location>
        <begin position="74"/>
        <end position="90"/>
    </location>
</feature>